<feature type="region of interest" description="Disordered" evidence="2">
    <location>
        <begin position="1"/>
        <end position="30"/>
    </location>
</feature>
<dbReference type="Gene3D" id="3.30.1390.10">
    <property type="match status" value="1"/>
</dbReference>
<dbReference type="PANTHER" id="PTHR33473">
    <property type="entry name" value="ATP-DEPENDENT CLP PROTEASE ADAPTER PROTEIN CLPS1, CHLOROPLASTIC"/>
    <property type="match status" value="1"/>
</dbReference>
<evidence type="ECO:0000313" key="5">
    <source>
        <dbReference type="Proteomes" id="UP001589788"/>
    </source>
</evidence>
<dbReference type="SUPFAM" id="SSF54736">
    <property type="entry name" value="ClpS-like"/>
    <property type="match status" value="1"/>
</dbReference>
<dbReference type="GO" id="GO:0008233">
    <property type="term" value="F:peptidase activity"/>
    <property type="evidence" value="ECO:0007669"/>
    <property type="project" value="UniProtKB-KW"/>
</dbReference>
<dbReference type="Pfam" id="PF02617">
    <property type="entry name" value="ClpS"/>
    <property type="match status" value="1"/>
</dbReference>
<feature type="compositionally biased region" description="Basic and acidic residues" evidence="2">
    <location>
        <begin position="20"/>
        <end position="30"/>
    </location>
</feature>
<dbReference type="InterPro" id="IPR022935">
    <property type="entry name" value="ClpS"/>
</dbReference>
<dbReference type="InterPro" id="IPR003769">
    <property type="entry name" value="ClpS_core"/>
</dbReference>
<comment type="function">
    <text evidence="1">Involved in the modulation of the specificity of the ClpAP-mediated ATP-dependent protein degradation.</text>
</comment>
<feature type="domain" description="Adaptor protein ClpS core" evidence="3">
    <location>
        <begin position="28"/>
        <end position="100"/>
    </location>
</feature>
<dbReference type="PANTHER" id="PTHR33473:SF19">
    <property type="entry name" value="ATP-DEPENDENT CLP PROTEASE ADAPTER PROTEIN CLPS"/>
    <property type="match status" value="1"/>
</dbReference>
<dbReference type="InterPro" id="IPR014719">
    <property type="entry name" value="Ribosomal_bL12_C/ClpS-like"/>
</dbReference>
<organism evidence="4 5">
    <name type="scientific">Aciditerrimonas ferrireducens</name>
    <dbReference type="NCBI Taxonomy" id="667306"/>
    <lineage>
        <taxon>Bacteria</taxon>
        <taxon>Bacillati</taxon>
        <taxon>Actinomycetota</taxon>
        <taxon>Acidimicrobiia</taxon>
        <taxon>Acidimicrobiales</taxon>
        <taxon>Acidimicrobiaceae</taxon>
        <taxon>Aciditerrimonas</taxon>
    </lineage>
</organism>
<evidence type="ECO:0000313" key="4">
    <source>
        <dbReference type="EMBL" id="MFC0082464.1"/>
    </source>
</evidence>
<evidence type="ECO:0000256" key="2">
    <source>
        <dbReference type="SAM" id="MobiDB-lite"/>
    </source>
</evidence>
<keyword evidence="4" id="KW-0645">Protease</keyword>
<reference evidence="4 5" key="1">
    <citation type="submission" date="2024-09" db="EMBL/GenBank/DDBJ databases">
        <authorList>
            <person name="Sun Q."/>
            <person name="Mori K."/>
        </authorList>
    </citation>
    <scope>NUCLEOTIDE SEQUENCE [LARGE SCALE GENOMIC DNA]</scope>
    <source>
        <strain evidence="4 5">JCM 15389</strain>
    </source>
</reference>
<evidence type="ECO:0000256" key="1">
    <source>
        <dbReference type="HAMAP-Rule" id="MF_00302"/>
    </source>
</evidence>
<proteinExistence type="inferred from homology"/>
<keyword evidence="5" id="KW-1185">Reference proteome</keyword>
<dbReference type="RefSeq" id="WP_377790056.1">
    <property type="nucleotide sequence ID" value="NZ_JBHLYQ010000105.1"/>
</dbReference>
<dbReference type="EMBL" id="JBHLYQ010000105">
    <property type="protein sequence ID" value="MFC0082464.1"/>
    <property type="molecule type" value="Genomic_DNA"/>
</dbReference>
<comment type="similarity">
    <text evidence="1">Belongs to the ClpS family.</text>
</comment>
<accession>A0ABV6C462</accession>
<dbReference type="GO" id="GO:0006508">
    <property type="term" value="P:proteolysis"/>
    <property type="evidence" value="ECO:0007669"/>
    <property type="project" value="UniProtKB-KW"/>
</dbReference>
<comment type="subunit">
    <text evidence="1">Binds to the N-terminal domain of the chaperone ClpA.</text>
</comment>
<feature type="compositionally biased region" description="Polar residues" evidence="2">
    <location>
        <begin position="1"/>
        <end position="10"/>
    </location>
</feature>
<evidence type="ECO:0000259" key="3">
    <source>
        <dbReference type="Pfam" id="PF02617"/>
    </source>
</evidence>
<dbReference type="Proteomes" id="UP001589788">
    <property type="component" value="Unassembled WGS sequence"/>
</dbReference>
<gene>
    <name evidence="1 4" type="primary">clpS</name>
    <name evidence="4" type="ORF">ACFFRE_10015</name>
</gene>
<sequence length="105" mass="11998">MASSASTETFQPLPDLDQAPGERSDDRPDRPWQVVVWNDPVNLMSYVTWVFQKLFGYSRERATKLMLDVHTKGRAVVSSGPRERAELDVYRLHQHGLWATLEQAG</sequence>
<protein>
    <recommendedName>
        <fullName evidence="1">ATP-dependent Clp protease adapter protein ClpS</fullName>
    </recommendedName>
</protein>
<keyword evidence="4" id="KW-0378">Hydrolase</keyword>
<name>A0ABV6C462_9ACTN</name>
<dbReference type="HAMAP" id="MF_00302">
    <property type="entry name" value="ClpS"/>
    <property type="match status" value="1"/>
</dbReference>
<comment type="caution">
    <text evidence="4">The sequence shown here is derived from an EMBL/GenBank/DDBJ whole genome shotgun (WGS) entry which is preliminary data.</text>
</comment>
<dbReference type="NCBIfam" id="NF000668">
    <property type="entry name" value="PRK00033.1-1"/>
    <property type="match status" value="1"/>
</dbReference>